<reference evidence="1 2" key="1">
    <citation type="submission" date="2019-02" db="EMBL/GenBank/DDBJ databases">
        <title>The genomic architecture of introgression among sibling species of bacteria.</title>
        <authorList>
            <person name="Cavassim M.I.A."/>
            <person name="Moeskjaer S."/>
            <person name="Moslemi C."/>
            <person name="Fields B."/>
            <person name="Bachmann A."/>
            <person name="Vilhjalmsson B."/>
            <person name="Schierup M.H."/>
            <person name="Young J.P.W."/>
            <person name="Andersen S.U."/>
        </authorList>
    </citation>
    <scope>NUCLEOTIDE SEQUENCE [LARGE SCALE GENOMIC DNA]</scope>
    <source>
        <strain evidence="1 2">SM135B</strain>
    </source>
</reference>
<evidence type="ECO:0000313" key="1">
    <source>
        <dbReference type="EMBL" id="TAY41835.1"/>
    </source>
</evidence>
<accession>A0A7M3DIU5</accession>
<evidence type="ECO:0000313" key="2">
    <source>
        <dbReference type="Proteomes" id="UP000292974"/>
    </source>
</evidence>
<dbReference type="Proteomes" id="UP000292974">
    <property type="component" value="Unassembled WGS sequence"/>
</dbReference>
<sequence length="134" mass="15263">MRPIEAMHLLPQSFDFQMAHSSSQGTSVGTAALLLPVAVRFSKSLPHLLPRQAFSYPEPSLMPDRDRVRLFPRRVTHSIVPVFLWNRLGVPRRRLSQTLGLCRPKRRSVCQGAGSRFGAISAQQLTHRMCRFRE</sequence>
<name>A0A7M3DIU5_RHILE</name>
<dbReference type="AlphaFoldDB" id="A0A7M3DIU5"/>
<dbReference type="EMBL" id="SIOP01000006">
    <property type="protein sequence ID" value="TAY41835.1"/>
    <property type="molecule type" value="Genomic_DNA"/>
</dbReference>
<protein>
    <submittedName>
        <fullName evidence="1">Uncharacterized protein</fullName>
    </submittedName>
</protein>
<comment type="caution">
    <text evidence="1">The sequence shown here is derived from an EMBL/GenBank/DDBJ whole genome shotgun (WGS) entry which is preliminary data.</text>
</comment>
<organism evidence="1 2">
    <name type="scientific">Rhizobium leguminosarum</name>
    <dbReference type="NCBI Taxonomy" id="384"/>
    <lineage>
        <taxon>Bacteria</taxon>
        <taxon>Pseudomonadati</taxon>
        <taxon>Pseudomonadota</taxon>
        <taxon>Alphaproteobacteria</taxon>
        <taxon>Hyphomicrobiales</taxon>
        <taxon>Rhizobiaceae</taxon>
        <taxon>Rhizobium/Agrobacterium group</taxon>
        <taxon>Rhizobium</taxon>
    </lineage>
</organism>
<gene>
    <name evidence="1" type="ORF">ELH90_37215</name>
</gene>
<proteinExistence type="predicted"/>